<name>A0A1H3HJY5_9BACT</name>
<feature type="chain" id="PRO_5011702215" evidence="2">
    <location>
        <begin position="29"/>
        <end position="107"/>
    </location>
</feature>
<sequence length="107" mass="12126">MKPFSSCSRWPNLVVLATVLLLAPACQRHPYRIPDPQGPPIQPKVRGSRTPGNEAADAQAMDMEREALRSKKKGLDKNGLVKKPKMEKRRLKRKTGPRRFLGIRLPF</sequence>
<feature type="compositionally biased region" description="Basic residues" evidence="1">
    <location>
        <begin position="77"/>
        <end position="97"/>
    </location>
</feature>
<evidence type="ECO:0000256" key="2">
    <source>
        <dbReference type="SAM" id="SignalP"/>
    </source>
</evidence>
<feature type="signal peptide" evidence="2">
    <location>
        <begin position="1"/>
        <end position="28"/>
    </location>
</feature>
<evidence type="ECO:0000313" key="4">
    <source>
        <dbReference type="Proteomes" id="UP000199249"/>
    </source>
</evidence>
<dbReference type="OrthoDB" id="885543at2"/>
<feature type="region of interest" description="Disordered" evidence="1">
    <location>
        <begin position="30"/>
        <end position="97"/>
    </location>
</feature>
<accession>A0A1H3HJY5</accession>
<evidence type="ECO:0000256" key="1">
    <source>
        <dbReference type="SAM" id="MobiDB-lite"/>
    </source>
</evidence>
<protein>
    <submittedName>
        <fullName evidence="3">Uncharacterized protein</fullName>
    </submittedName>
</protein>
<dbReference type="STRING" id="651662.SAMN04488069_10629"/>
<dbReference type="RefSeq" id="WP_092739612.1">
    <property type="nucleotide sequence ID" value="NZ_FNOV01000006.1"/>
</dbReference>
<reference evidence="4" key="1">
    <citation type="submission" date="2016-10" db="EMBL/GenBank/DDBJ databases">
        <authorList>
            <person name="Varghese N."/>
            <person name="Submissions S."/>
        </authorList>
    </citation>
    <scope>NUCLEOTIDE SEQUENCE [LARGE SCALE GENOMIC DNA]</scope>
    <source>
        <strain evidence="4">CGMCC 1.8975</strain>
    </source>
</reference>
<keyword evidence="2" id="KW-0732">Signal</keyword>
<evidence type="ECO:0000313" key="3">
    <source>
        <dbReference type="EMBL" id="SDY15791.1"/>
    </source>
</evidence>
<organism evidence="3 4">
    <name type="scientific">Hymenobacter psychrophilus</name>
    <dbReference type="NCBI Taxonomy" id="651662"/>
    <lineage>
        <taxon>Bacteria</taxon>
        <taxon>Pseudomonadati</taxon>
        <taxon>Bacteroidota</taxon>
        <taxon>Cytophagia</taxon>
        <taxon>Cytophagales</taxon>
        <taxon>Hymenobacteraceae</taxon>
        <taxon>Hymenobacter</taxon>
    </lineage>
</organism>
<keyword evidence="4" id="KW-1185">Reference proteome</keyword>
<dbReference type="Proteomes" id="UP000199249">
    <property type="component" value="Unassembled WGS sequence"/>
</dbReference>
<dbReference type="AlphaFoldDB" id="A0A1H3HJY5"/>
<dbReference type="EMBL" id="FNOV01000006">
    <property type="protein sequence ID" value="SDY15791.1"/>
    <property type="molecule type" value="Genomic_DNA"/>
</dbReference>
<feature type="compositionally biased region" description="Basic and acidic residues" evidence="1">
    <location>
        <begin position="62"/>
        <end position="76"/>
    </location>
</feature>
<proteinExistence type="predicted"/>
<gene>
    <name evidence="3" type="ORF">SAMN04488069_10629</name>
</gene>